<protein>
    <submittedName>
        <fullName evidence="1">Amidohydrolase YtcJ</fullName>
    </submittedName>
</protein>
<evidence type="ECO:0000313" key="1">
    <source>
        <dbReference type="EMBL" id="MDQ1124231.1"/>
    </source>
</evidence>
<dbReference type="EMBL" id="JAUTBF010000001">
    <property type="protein sequence ID" value="MDQ1124231.1"/>
    <property type="molecule type" value="Genomic_DNA"/>
</dbReference>
<proteinExistence type="predicted"/>
<dbReference type="Proteomes" id="UP001226691">
    <property type="component" value="Unassembled WGS sequence"/>
</dbReference>
<keyword evidence="2" id="KW-1185">Reference proteome</keyword>
<accession>A0ABU0TX48</accession>
<comment type="caution">
    <text evidence="1">The sequence shown here is derived from an EMBL/GenBank/DDBJ whole genome shotgun (WGS) entry which is preliminary data.</text>
</comment>
<evidence type="ECO:0000313" key="2">
    <source>
        <dbReference type="Proteomes" id="UP001226691"/>
    </source>
</evidence>
<organism evidence="1 2">
    <name type="scientific">Microbacterium trichothecenolyticum</name>
    <name type="common">Aureobacterium trichothecenolyticum</name>
    <dbReference type="NCBI Taxonomy" id="69370"/>
    <lineage>
        <taxon>Bacteria</taxon>
        <taxon>Bacillati</taxon>
        <taxon>Actinomycetota</taxon>
        <taxon>Actinomycetes</taxon>
        <taxon>Micrococcales</taxon>
        <taxon>Microbacteriaceae</taxon>
        <taxon>Microbacterium</taxon>
    </lineage>
</organism>
<sequence length="57" mass="5725">MGDGAWRGRLAPGSAADVAVLDTDPFAEGSAAPLTSRVLTTVVAGRVVFADAEVRPG</sequence>
<dbReference type="Gene3D" id="2.30.40.10">
    <property type="entry name" value="Urease, subunit C, domain 1"/>
    <property type="match status" value="1"/>
</dbReference>
<dbReference type="SUPFAM" id="SSF51338">
    <property type="entry name" value="Composite domain of metallo-dependent hydrolases"/>
    <property type="match status" value="1"/>
</dbReference>
<reference evidence="1 2" key="1">
    <citation type="submission" date="2023-07" db="EMBL/GenBank/DDBJ databases">
        <title>Functional and genomic diversity of the sorghum phyllosphere microbiome.</title>
        <authorList>
            <person name="Shade A."/>
        </authorList>
    </citation>
    <scope>NUCLEOTIDE SEQUENCE [LARGE SCALE GENOMIC DNA]</scope>
    <source>
        <strain evidence="1 2">SORGH_AS_1207</strain>
    </source>
</reference>
<gene>
    <name evidence="1" type="ORF">QE412_002804</name>
</gene>
<name>A0ABU0TX48_MICTR</name>
<dbReference type="InterPro" id="IPR011059">
    <property type="entry name" value="Metal-dep_hydrolase_composite"/>
</dbReference>